<dbReference type="KEGG" id="acp:A2cp1_0780"/>
<dbReference type="Gene3D" id="1.10.520.40">
    <property type="entry name" value="CRISPR-associated protein Cse2"/>
    <property type="match status" value="1"/>
</dbReference>
<proteinExistence type="predicted"/>
<sequence>MKPEEHSTLQRSDERSLSSRVNALARAIASGSPGDVAALRRLTPDDPASPAFWRLAAAHLDGALPAGGGEAREEAERSWAAVMSGMALTAGLHVPRRRAGAALAQAGYSELRFERLLRASGPQLFREVRAAAAFLASKAVEFDWTDLAALVLGDGGPSAERTRRALARSFYQQLPTQD</sequence>
<protein>
    <submittedName>
        <fullName evidence="1">CRISPR-associated protein, Cse2 family</fullName>
    </submittedName>
</protein>
<evidence type="ECO:0000313" key="2">
    <source>
        <dbReference type="Proteomes" id="UP000007089"/>
    </source>
</evidence>
<accession>B8JDN9</accession>
<dbReference type="RefSeq" id="WP_012632153.1">
    <property type="nucleotide sequence ID" value="NC_011891.1"/>
</dbReference>
<dbReference type="Proteomes" id="UP000007089">
    <property type="component" value="Chromosome"/>
</dbReference>
<keyword evidence="2" id="KW-1185">Reference proteome</keyword>
<dbReference type="AlphaFoldDB" id="B8JDN9"/>
<name>B8JDN9_ANAD2</name>
<dbReference type="NCBIfam" id="TIGR02548">
    <property type="entry name" value="casB_cse2"/>
    <property type="match status" value="1"/>
</dbReference>
<reference evidence="1" key="1">
    <citation type="submission" date="2009-01" db="EMBL/GenBank/DDBJ databases">
        <title>Complete sequence of Anaeromyxobacter dehalogenans 2CP-1.</title>
        <authorList>
            <consortium name="US DOE Joint Genome Institute"/>
            <person name="Lucas S."/>
            <person name="Copeland A."/>
            <person name="Lapidus A."/>
            <person name="Glavina del Rio T."/>
            <person name="Dalin E."/>
            <person name="Tice H."/>
            <person name="Bruce D."/>
            <person name="Goodwin L."/>
            <person name="Pitluck S."/>
            <person name="Saunders E."/>
            <person name="Brettin T."/>
            <person name="Detter J.C."/>
            <person name="Han C."/>
            <person name="Larimer F."/>
            <person name="Land M."/>
            <person name="Hauser L."/>
            <person name="Kyrpides N."/>
            <person name="Ovchinnikova G."/>
            <person name="Beliaev A.S."/>
            <person name="Richardson P."/>
        </authorList>
    </citation>
    <scope>NUCLEOTIDE SEQUENCE</scope>
    <source>
        <strain evidence="1">2CP-1</strain>
    </source>
</reference>
<dbReference type="EMBL" id="CP001359">
    <property type="protein sequence ID" value="ACL64134.1"/>
    <property type="molecule type" value="Genomic_DNA"/>
</dbReference>
<gene>
    <name evidence="1" type="ordered locus">A2cp1_0780</name>
</gene>
<dbReference type="HOGENOM" id="CLU_129686_0_0_7"/>
<dbReference type="InterPro" id="IPR038287">
    <property type="entry name" value="Cse2_sf"/>
</dbReference>
<organism evidence="1 2">
    <name type="scientific">Anaeromyxobacter dehalogenans (strain ATCC BAA-258 / DSM 21875 / 2CP-1)</name>
    <dbReference type="NCBI Taxonomy" id="455488"/>
    <lineage>
        <taxon>Bacteria</taxon>
        <taxon>Pseudomonadati</taxon>
        <taxon>Myxococcota</taxon>
        <taxon>Myxococcia</taxon>
        <taxon>Myxococcales</taxon>
        <taxon>Cystobacterineae</taxon>
        <taxon>Anaeromyxobacteraceae</taxon>
        <taxon>Anaeromyxobacter</taxon>
    </lineage>
</organism>
<dbReference type="Pfam" id="PF09485">
    <property type="entry name" value="CRISPR_Cse2"/>
    <property type="match status" value="1"/>
</dbReference>
<evidence type="ECO:0000313" key="1">
    <source>
        <dbReference type="EMBL" id="ACL64134.1"/>
    </source>
</evidence>
<dbReference type="InterPro" id="IPR013382">
    <property type="entry name" value="CRISPR-assoc_prot_Cse2"/>
</dbReference>